<evidence type="ECO:0000313" key="1">
    <source>
        <dbReference type="EMBL" id="RXI96156.1"/>
    </source>
</evidence>
<name>A0A4Q0VMG1_9BACI</name>
<dbReference type="AlphaFoldDB" id="A0A4Q0VMG1"/>
<dbReference type="OrthoDB" id="2927079at2"/>
<organism evidence="1 2">
    <name type="scientific">Anaerobacillus alkaliphilus</name>
    <dbReference type="NCBI Taxonomy" id="1548597"/>
    <lineage>
        <taxon>Bacteria</taxon>
        <taxon>Bacillati</taxon>
        <taxon>Bacillota</taxon>
        <taxon>Bacilli</taxon>
        <taxon>Bacillales</taxon>
        <taxon>Bacillaceae</taxon>
        <taxon>Anaerobacillus</taxon>
    </lineage>
</organism>
<dbReference type="Proteomes" id="UP000290649">
    <property type="component" value="Unassembled WGS sequence"/>
</dbReference>
<reference evidence="1 2" key="1">
    <citation type="journal article" date="2019" name="Int. J. Syst. Evol. Microbiol.">
        <title>Anaerobacillus alkaliphilus sp. nov., a novel alkaliphilic and moderately halophilic bacterium.</title>
        <authorList>
            <person name="Borsodi A.K."/>
            <person name="Aszalos J.M."/>
            <person name="Bihari P."/>
            <person name="Nagy I."/>
            <person name="Schumann P."/>
            <person name="Sproer C."/>
            <person name="Kovacs A.L."/>
            <person name="Boka K."/>
            <person name="Dobosy P."/>
            <person name="Ovari M."/>
            <person name="Szili-Kovacs T."/>
            <person name="Toth E."/>
        </authorList>
    </citation>
    <scope>NUCLEOTIDE SEQUENCE [LARGE SCALE GENOMIC DNA]</scope>
    <source>
        <strain evidence="1 2">B16-10</strain>
    </source>
</reference>
<keyword evidence="2" id="KW-1185">Reference proteome</keyword>
<proteinExistence type="predicted"/>
<protein>
    <submittedName>
        <fullName evidence="1">Uncharacterized protein</fullName>
    </submittedName>
</protein>
<dbReference type="RefSeq" id="WP_129080137.1">
    <property type="nucleotide sequence ID" value="NZ_QOUX01000047.1"/>
</dbReference>
<sequence length="109" mass="12643">MQIITWDENEKVKSLEDQALVNHLENLLNDSTYDPDTISTKDALVYCKMKLMGEHHAILVKKMEELLMNSEIYLLTWDGEASDGGEMFRLTSYEIEDMANGTLFMEFEE</sequence>
<comment type="caution">
    <text evidence="1">The sequence shown here is derived from an EMBL/GenBank/DDBJ whole genome shotgun (WGS) entry which is preliminary data.</text>
</comment>
<dbReference type="EMBL" id="QOUX01000047">
    <property type="protein sequence ID" value="RXI96156.1"/>
    <property type="molecule type" value="Genomic_DNA"/>
</dbReference>
<evidence type="ECO:0000313" key="2">
    <source>
        <dbReference type="Proteomes" id="UP000290649"/>
    </source>
</evidence>
<gene>
    <name evidence="1" type="ORF">DS745_20650</name>
</gene>
<accession>A0A4Q0VMG1</accession>